<comment type="caution">
    <text evidence="2">The sequence shown here is derived from an EMBL/GenBank/DDBJ whole genome shotgun (WGS) entry which is preliminary data.</text>
</comment>
<protein>
    <submittedName>
        <fullName evidence="2">Uncharacterized protein</fullName>
    </submittedName>
</protein>
<organism evidence="2 3">
    <name type="scientific">Paramarasmius palmivorus</name>
    <dbReference type="NCBI Taxonomy" id="297713"/>
    <lineage>
        <taxon>Eukaryota</taxon>
        <taxon>Fungi</taxon>
        <taxon>Dikarya</taxon>
        <taxon>Basidiomycota</taxon>
        <taxon>Agaricomycotina</taxon>
        <taxon>Agaricomycetes</taxon>
        <taxon>Agaricomycetidae</taxon>
        <taxon>Agaricales</taxon>
        <taxon>Marasmiineae</taxon>
        <taxon>Marasmiaceae</taxon>
        <taxon>Paramarasmius</taxon>
    </lineage>
</organism>
<proteinExistence type="predicted"/>
<reference evidence="2 3" key="1">
    <citation type="submission" date="2024-01" db="EMBL/GenBank/DDBJ databases">
        <title>A draft genome for a cacao thread blight-causing isolate of Paramarasmius palmivorus.</title>
        <authorList>
            <person name="Baruah I.K."/>
            <person name="Bukari Y."/>
            <person name="Amoako-Attah I."/>
            <person name="Meinhardt L.W."/>
            <person name="Bailey B.A."/>
            <person name="Cohen S.P."/>
        </authorList>
    </citation>
    <scope>NUCLEOTIDE SEQUENCE [LARGE SCALE GENOMIC DNA]</scope>
    <source>
        <strain evidence="2 3">GH-12</strain>
    </source>
</reference>
<name>A0AAW0BXA8_9AGAR</name>
<evidence type="ECO:0000256" key="1">
    <source>
        <dbReference type="SAM" id="MobiDB-lite"/>
    </source>
</evidence>
<feature type="region of interest" description="Disordered" evidence="1">
    <location>
        <begin position="137"/>
        <end position="176"/>
    </location>
</feature>
<keyword evidence="3" id="KW-1185">Reference proteome</keyword>
<gene>
    <name evidence="2" type="ORF">VNI00_013691</name>
</gene>
<accession>A0AAW0BXA8</accession>
<dbReference type="AlphaFoldDB" id="A0AAW0BXA8"/>
<evidence type="ECO:0000313" key="2">
    <source>
        <dbReference type="EMBL" id="KAK7031087.1"/>
    </source>
</evidence>
<feature type="compositionally biased region" description="Basic and acidic residues" evidence="1">
    <location>
        <begin position="137"/>
        <end position="157"/>
    </location>
</feature>
<sequence length="176" mass="19529">MSPRLKLSADPIPWDPKSAACGSLTVSAINILIMIGLHGNEVAWICLTNCVIDVTVNSLFLFWVSAGSAPSECRDRFSLPRMDMSALTYPEPAALSPTRQRFSGTTSRSFTVGSSTLNMNDLPEEYYDYLPREHLKDEERGDARDEIQTKNEADTQHRNSTMSLPIPIPLPSPTQQ</sequence>
<feature type="compositionally biased region" description="Pro residues" evidence="1">
    <location>
        <begin position="166"/>
        <end position="176"/>
    </location>
</feature>
<dbReference type="Proteomes" id="UP001383192">
    <property type="component" value="Unassembled WGS sequence"/>
</dbReference>
<evidence type="ECO:0000313" key="3">
    <source>
        <dbReference type="Proteomes" id="UP001383192"/>
    </source>
</evidence>
<dbReference type="EMBL" id="JAYKXP010000071">
    <property type="protein sequence ID" value="KAK7031087.1"/>
    <property type="molecule type" value="Genomic_DNA"/>
</dbReference>